<evidence type="ECO:0000313" key="2">
    <source>
        <dbReference type="Proteomes" id="UP001352852"/>
    </source>
</evidence>
<organism evidence="1 2">
    <name type="scientific">Characodon lateralis</name>
    <dbReference type="NCBI Taxonomy" id="208331"/>
    <lineage>
        <taxon>Eukaryota</taxon>
        <taxon>Metazoa</taxon>
        <taxon>Chordata</taxon>
        <taxon>Craniata</taxon>
        <taxon>Vertebrata</taxon>
        <taxon>Euteleostomi</taxon>
        <taxon>Actinopterygii</taxon>
        <taxon>Neopterygii</taxon>
        <taxon>Teleostei</taxon>
        <taxon>Neoteleostei</taxon>
        <taxon>Acanthomorphata</taxon>
        <taxon>Ovalentaria</taxon>
        <taxon>Atherinomorphae</taxon>
        <taxon>Cyprinodontiformes</taxon>
        <taxon>Goodeidae</taxon>
        <taxon>Characodon</taxon>
    </lineage>
</organism>
<comment type="caution">
    <text evidence="1">The sequence shown here is derived from an EMBL/GenBank/DDBJ whole genome shotgun (WGS) entry which is preliminary data.</text>
</comment>
<reference evidence="1 2" key="1">
    <citation type="submission" date="2021-06" db="EMBL/GenBank/DDBJ databases">
        <authorList>
            <person name="Palmer J.M."/>
        </authorList>
    </citation>
    <scope>NUCLEOTIDE SEQUENCE [LARGE SCALE GENOMIC DNA]</scope>
    <source>
        <strain evidence="1 2">CL_MEX2019</strain>
        <tissue evidence="1">Muscle</tissue>
    </source>
</reference>
<name>A0ABU7ELP9_9TELE</name>
<dbReference type="EMBL" id="JAHUTJ010059506">
    <property type="protein sequence ID" value="MED6287951.1"/>
    <property type="molecule type" value="Genomic_DNA"/>
</dbReference>
<proteinExistence type="predicted"/>
<keyword evidence="2" id="KW-1185">Reference proteome</keyword>
<dbReference type="Proteomes" id="UP001352852">
    <property type="component" value="Unassembled WGS sequence"/>
</dbReference>
<evidence type="ECO:0000313" key="1">
    <source>
        <dbReference type="EMBL" id="MED6287951.1"/>
    </source>
</evidence>
<gene>
    <name evidence="1" type="ORF">CHARACLAT_021620</name>
</gene>
<protein>
    <submittedName>
        <fullName evidence="1">Uncharacterized protein</fullName>
    </submittedName>
</protein>
<accession>A0ABU7ELP9</accession>
<sequence length="121" mass="13522">MGCGEAGACPQQSMGGRWGTTWMDCQSIAGQHRQDKQPCTHSFTHKGNVERPNNLTVMFLDCGRKPTACTLALGEHANFIQKDPGSRTQDLLAARQQSYQLCHRAAWVKKFCLKILDVQSW</sequence>